<evidence type="ECO:0000313" key="1">
    <source>
        <dbReference type="EMBL" id="ACK71806.1"/>
    </source>
</evidence>
<dbReference type="AlphaFoldDB" id="B7KF90"/>
<dbReference type="Proteomes" id="UP000002384">
    <property type="component" value="Chromosome"/>
</dbReference>
<keyword evidence="2" id="KW-1185">Reference proteome</keyword>
<evidence type="ECO:0000313" key="2">
    <source>
        <dbReference type="Proteomes" id="UP000002384"/>
    </source>
</evidence>
<evidence type="ECO:0008006" key="3">
    <source>
        <dbReference type="Google" id="ProtNLM"/>
    </source>
</evidence>
<accession>B7KF90</accession>
<dbReference type="HOGENOM" id="CLU_186763_0_0_3"/>
<dbReference type="eggNOG" id="ENOG5032YBX">
    <property type="taxonomic scope" value="Bacteria"/>
</dbReference>
<dbReference type="EMBL" id="CP001291">
    <property type="protein sequence ID" value="ACK71806.1"/>
    <property type="molecule type" value="Genomic_DNA"/>
</dbReference>
<dbReference type="RefSeq" id="WP_015955401.1">
    <property type="nucleotide sequence ID" value="NC_011729.1"/>
</dbReference>
<name>B7KF90_GLOC7</name>
<dbReference type="OrthoDB" id="9810649at2"/>
<reference evidence="2" key="1">
    <citation type="journal article" date="2011" name="MBio">
        <title>Novel metabolic attributes of the genus Cyanothece, comprising a group of unicellular nitrogen-fixing Cyanobacteria.</title>
        <authorList>
            <person name="Bandyopadhyay A."/>
            <person name="Elvitigala T."/>
            <person name="Welsh E."/>
            <person name="Stockel J."/>
            <person name="Liberton M."/>
            <person name="Min H."/>
            <person name="Sherman L.A."/>
            <person name="Pakrasi H.B."/>
        </authorList>
    </citation>
    <scope>NUCLEOTIDE SEQUENCE [LARGE SCALE GENOMIC DNA]</scope>
    <source>
        <strain evidence="2">PCC 7424</strain>
    </source>
</reference>
<organism evidence="1 2">
    <name type="scientific">Gloeothece citriformis (strain PCC 7424)</name>
    <name type="common">Cyanothece sp. (strain PCC 7424)</name>
    <dbReference type="NCBI Taxonomy" id="65393"/>
    <lineage>
        <taxon>Bacteria</taxon>
        <taxon>Bacillati</taxon>
        <taxon>Cyanobacteriota</taxon>
        <taxon>Cyanophyceae</taxon>
        <taxon>Oscillatoriophycideae</taxon>
        <taxon>Chroococcales</taxon>
        <taxon>Aphanothecaceae</taxon>
        <taxon>Gloeothece</taxon>
        <taxon>Gloeothece citriformis</taxon>
    </lineage>
</organism>
<gene>
    <name evidence="1" type="ordered locus">PCC7424_3411</name>
</gene>
<dbReference type="STRING" id="65393.PCC7424_3411"/>
<dbReference type="KEGG" id="cyc:PCC7424_3411"/>
<sequence>MFLQQKQSNELIEIIDLENLYDPCQKRVMGRSQAGQEMQDAQSYLKVELIFPSGETLPLCWIDPDYRLRERTEKELTYKG</sequence>
<protein>
    <recommendedName>
        <fullName evidence="3">Acetyltransferase</fullName>
    </recommendedName>
</protein>
<proteinExistence type="predicted"/>